<dbReference type="Proteomes" id="UP000317650">
    <property type="component" value="Chromosome 1"/>
</dbReference>
<dbReference type="EMBL" id="PYDT01000004">
    <property type="protein sequence ID" value="THU63322.1"/>
    <property type="molecule type" value="Genomic_DNA"/>
</dbReference>
<name>A0A4S8JPN2_MUSBA</name>
<accession>A0A4S8JPN2</accession>
<sequence length="313" mass="34293">MTGPLQSFVYHSCINLYSFSLDEIVKLGFDGEVELLPLLHRLLAPRLLLLHVLDEVVGAEAEPLLVAAAGGHLVLQASDPVLLLLEPLPQLARLLPVLPPLLLPLRLLGREGRRVALEGSSLVLPHPLHLLDLFLQSQDFGPQFLGLLAVLGVGALAGDTAHACLTLSPVSGRVVGAAACWWYGDRGGGGGDGSETYVSLEEEETMSKRGPGGDDNISSLSKFHEYPFLLFLVHRFVDRLLSQSHVYVQYLYVLSDTHRRYYLFCSSSSLVFCSWFSFSLYFINAATSTGYVGINPKYIYLAVKLDEPNNQNA</sequence>
<protein>
    <submittedName>
        <fullName evidence="1">Uncharacterized protein</fullName>
    </submittedName>
</protein>
<dbReference type="AlphaFoldDB" id="A0A4S8JPN2"/>
<evidence type="ECO:0000313" key="1">
    <source>
        <dbReference type="EMBL" id="THU63322.1"/>
    </source>
</evidence>
<comment type="caution">
    <text evidence="1">The sequence shown here is derived from an EMBL/GenBank/DDBJ whole genome shotgun (WGS) entry which is preliminary data.</text>
</comment>
<organism evidence="1 2">
    <name type="scientific">Musa balbisiana</name>
    <name type="common">Banana</name>
    <dbReference type="NCBI Taxonomy" id="52838"/>
    <lineage>
        <taxon>Eukaryota</taxon>
        <taxon>Viridiplantae</taxon>
        <taxon>Streptophyta</taxon>
        <taxon>Embryophyta</taxon>
        <taxon>Tracheophyta</taxon>
        <taxon>Spermatophyta</taxon>
        <taxon>Magnoliopsida</taxon>
        <taxon>Liliopsida</taxon>
        <taxon>Zingiberales</taxon>
        <taxon>Musaceae</taxon>
        <taxon>Musa</taxon>
    </lineage>
</organism>
<keyword evidence="2" id="KW-1185">Reference proteome</keyword>
<reference evidence="1 2" key="1">
    <citation type="journal article" date="2019" name="Nat. Plants">
        <title>Genome sequencing of Musa balbisiana reveals subgenome evolution and function divergence in polyploid bananas.</title>
        <authorList>
            <person name="Yao X."/>
        </authorList>
    </citation>
    <scope>NUCLEOTIDE SEQUENCE [LARGE SCALE GENOMIC DNA]</scope>
    <source>
        <strain evidence="2">cv. DH-PKW</strain>
        <tissue evidence="1">Leaves</tissue>
    </source>
</reference>
<proteinExistence type="predicted"/>
<evidence type="ECO:0000313" key="2">
    <source>
        <dbReference type="Proteomes" id="UP000317650"/>
    </source>
</evidence>
<gene>
    <name evidence="1" type="ORF">C4D60_Mb01t14560</name>
</gene>